<accession>A0A0R3SLQ8</accession>
<dbReference type="Gene3D" id="1.20.120.1880">
    <property type="entry name" value="Nucleoporin, helical C-terminal domain"/>
    <property type="match status" value="1"/>
</dbReference>
<dbReference type="AlphaFoldDB" id="A0A0R3SLQ8"/>
<dbReference type="STRING" id="6216.A0A0R3SLQ8"/>
<dbReference type="InterPro" id="IPR042538">
    <property type="entry name" value="Nucleoporin_Nup155_C_3"/>
</dbReference>
<evidence type="ECO:0000313" key="1">
    <source>
        <dbReference type="WBParaSite" id="HDID_0000587301-mRNA-1"/>
    </source>
</evidence>
<proteinExistence type="predicted"/>
<reference evidence="1" key="1">
    <citation type="submission" date="2017-02" db="UniProtKB">
        <authorList>
            <consortium name="WormBaseParasite"/>
        </authorList>
    </citation>
    <scope>IDENTIFICATION</scope>
</reference>
<name>A0A0R3SLQ8_HYMDI</name>
<organism evidence="1">
    <name type="scientific">Hymenolepis diminuta</name>
    <name type="common">Rat tapeworm</name>
    <dbReference type="NCBI Taxonomy" id="6216"/>
    <lineage>
        <taxon>Eukaryota</taxon>
        <taxon>Metazoa</taxon>
        <taxon>Spiralia</taxon>
        <taxon>Lophotrochozoa</taxon>
        <taxon>Platyhelminthes</taxon>
        <taxon>Cestoda</taxon>
        <taxon>Eucestoda</taxon>
        <taxon>Cyclophyllidea</taxon>
        <taxon>Hymenolepididae</taxon>
        <taxon>Hymenolepis</taxon>
    </lineage>
</organism>
<protein>
    <submittedName>
        <fullName evidence="1">PXA domain-containing protein</fullName>
    </submittedName>
</protein>
<sequence length="225" mass="25559">LALLHRLLLNTGGGGNSSHLSSPVPPQRRRLSTRKIARGLELNIANCLGRLYSRLAAAVVTPNPLNIASSVQLHVSTTADYTFFPLVVIISTLERYAVQQNLPTNWVPAIFGDAKIPPSPEVVEAYNIIICKKDPFWMRENVRSRLMEVIYIFVAEFIDSPARLSPRQRYYLHDLSREQFNVVLPHEFYFIPFIRDILNRSDNSVGVEFKAPPTFQNEYLCCVSE</sequence>
<dbReference type="WBParaSite" id="HDID_0000587301-mRNA-1">
    <property type="protein sequence ID" value="HDID_0000587301-mRNA-1"/>
    <property type="gene ID" value="HDID_0000587301"/>
</dbReference>